<reference evidence="2 3" key="1">
    <citation type="submission" date="2013-09" db="EMBL/GenBank/DDBJ databases">
        <title>Corchorus capsularis genome sequencing.</title>
        <authorList>
            <person name="Alam M."/>
            <person name="Haque M.S."/>
            <person name="Islam M.S."/>
            <person name="Emdad E.M."/>
            <person name="Islam M.M."/>
            <person name="Ahmed B."/>
            <person name="Halim A."/>
            <person name="Hossen Q.M.M."/>
            <person name="Hossain M.Z."/>
            <person name="Ahmed R."/>
            <person name="Khan M.M."/>
            <person name="Islam R."/>
            <person name="Rashid M.M."/>
            <person name="Khan S.A."/>
            <person name="Rahman M.S."/>
            <person name="Alam M."/>
        </authorList>
    </citation>
    <scope>NUCLEOTIDE SEQUENCE [LARGE SCALE GENOMIC DNA]</scope>
    <source>
        <strain evidence="3">cv. CVL-1</strain>
        <tissue evidence="2">Whole seedling</tissue>
    </source>
</reference>
<dbReference type="Gramene" id="OMO67399">
    <property type="protein sequence ID" value="OMO67399"/>
    <property type="gene ID" value="CCACVL1_20543"/>
</dbReference>
<sequence length="112" mass="12682">MEGMDWIGIHRTEFHKPPKLYGQLEMTSATGFSLKVPPLSPPALNAGRAKSFIGATACVLGLNQKEEKKGEARETGKERASPRGPRDSIFDGKEYIYMYQKIRRQRVDLTWL</sequence>
<gene>
    <name evidence="2" type="ORF">CCACVL1_20543</name>
</gene>
<dbReference type="Proteomes" id="UP000188268">
    <property type="component" value="Unassembled WGS sequence"/>
</dbReference>
<evidence type="ECO:0000313" key="2">
    <source>
        <dbReference type="EMBL" id="OMO67399.1"/>
    </source>
</evidence>
<accession>A0A1R3HAJ8</accession>
<evidence type="ECO:0000256" key="1">
    <source>
        <dbReference type="SAM" id="MobiDB-lite"/>
    </source>
</evidence>
<dbReference type="EMBL" id="AWWV01012419">
    <property type="protein sequence ID" value="OMO67399.1"/>
    <property type="molecule type" value="Genomic_DNA"/>
</dbReference>
<keyword evidence="3" id="KW-1185">Reference proteome</keyword>
<evidence type="ECO:0000313" key="3">
    <source>
        <dbReference type="Proteomes" id="UP000188268"/>
    </source>
</evidence>
<name>A0A1R3HAJ8_COCAP</name>
<comment type="caution">
    <text evidence="2">The sequence shown here is derived from an EMBL/GenBank/DDBJ whole genome shotgun (WGS) entry which is preliminary data.</text>
</comment>
<dbReference type="AlphaFoldDB" id="A0A1R3HAJ8"/>
<protein>
    <submittedName>
        <fullName evidence="2">Uncharacterized protein</fullName>
    </submittedName>
</protein>
<organism evidence="2 3">
    <name type="scientific">Corchorus capsularis</name>
    <name type="common">Jute</name>
    <dbReference type="NCBI Taxonomy" id="210143"/>
    <lineage>
        <taxon>Eukaryota</taxon>
        <taxon>Viridiplantae</taxon>
        <taxon>Streptophyta</taxon>
        <taxon>Embryophyta</taxon>
        <taxon>Tracheophyta</taxon>
        <taxon>Spermatophyta</taxon>
        <taxon>Magnoliopsida</taxon>
        <taxon>eudicotyledons</taxon>
        <taxon>Gunneridae</taxon>
        <taxon>Pentapetalae</taxon>
        <taxon>rosids</taxon>
        <taxon>malvids</taxon>
        <taxon>Malvales</taxon>
        <taxon>Malvaceae</taxon>
        <taxon>Grewioideae</taxon>
        <taxon>Apeibeae</taxon>
        <taxon>Corchorus</taxon>
    </lineage>
</organism>
<proteinExistence type="predicted"/>
<feature type="region of interest" description="Disordered" evidence="1">
    <location>
        <begin position="64"/>
        <end position="89"/>
    </location>
</feature>